<sequence>MNFQCTDIQSFAHPQKYKDKKNKIYVPLDMSKSIEIYDFFYHKEQWIQICKKMKYSQVFKGGVSLIWGGGIFQSKETEDPI</sequence>
<evidence type="ECO:0000313" key="1">
    <source>
        <dbReference type="EMBL" id="KKL72712.1"/>
    </source>
</evidence>
<comment type="caution">
    <text evidence="1">The sequence shown here is derived from an EMBL/GenBank/DDBJ whole genome shotgun (WGS) entry which is preliminary data.</text>
</comment>
<accession>A0A0F9HCA3</accession>
<organism evidence="1">
    <name type="scientific">marine sediment metagenome</name>
    <dbReference type="NCBI Taxonomy" id="412755"/>
    <lineage>
        <taxon>unclassified sequences</taxon>
        <taxon>metagenomes</taxon>
        <taxon>ecological metagenomes</taxon>
    </lineage>
</organism>
<reference evidence="1" key="1">
    <citation type="journal article" date="2015" name="Nature">
        <title>Complex archaea that bridge the gap between prokaryotes and eukaryotes.</title>
        <authorList>
            <person name="Spang A."/>
            <person name="Saw J.H."/>
            <person name="Jorgensen S.L."/>
            <person name="Zaremba-Niedzwiedzka K."/>
            <person name="Martijn J."/>
            <person name="Lind A.E."/>
            <person name="van Eijk R."/>
            <person name="Schleper C."/>
            <person name="Guy L."/>
            <person name="Ettema T.J."/>
        </authorList>
    </citation>
    <scope>NUCLEOTIDE SEQUENCE</scope>
</reference>
<feature type="non-terminal residue" evidence="1">
    <location>
        <position position="81"/>
    </location>
</feature>
<dbReference type="AlphaFoldDB" id="A0A0F9HCA3"/>
<dbReference type="EMBL" id="LAZR01025187">
    <property type="protein sequence ID" value="KKL72712.1"/>
    <property type="molecule type" value="Genomic_DNA"/>
</dbReference>
<proteinExistence type="predicted"/>
<protein>
    <submittedName>
        <fullName evidence="1">Uncharacterized protein</fullName>
    </submittedName>
</protein>
<gene>
    <name evidence="1" type="ORF">LCGC14_2082140</name>
</gene>
<name>A0A0F9HCA3_9ZZZZ</name>